<evidence type="ECO:0000313" key="2">
    <source>
        <dbReference type="Proteomes" id="UP000277671"/>
    </source>
</evidence>
<dbReference type="SUPFAM" id="SSF53448">
    <property type="entry name" value="Nucleotide-diphospho-sugar transferases"/>
    <property type="match status" value="1"/>
</dbReference>
<dbReference type="EMBL" id="RBKT01000001">
    <property type="protein sequence ID" value="RKR93209.1"/>
    <property type="molecule type" value="Genomic_DNA"/>
</dbReference>
<dbReference type="RefSeq" id="WP_246017460.1">
    <property type="nucleotide sequence ID" value="NZ_RBKT01000001.1"/>
</dbReference>
<sequence length="233" mass="24291">MSAADPVLLVLAKAPVPGAVKTRLSPPATPEQAAEIAAAALLDTLDTVAATPAVTPVIALSGDLSVARRGAEIRRALSGWTVLEQRGPTFAERLVAAYADVGARFPGRPVLQIGMDTPHLHWSLLDAAARRLDGGARALLGTALDGGWWALGLGDPDDARVLRAVPTSRPDTGALTRRALSEHGLRVEPLPPMSDVDTMADAVTVAATVPGGRFAAAVFDLRESWLVPLRDQA</sequence>
<dbReference type="Gene3D" id="3.90.550.10">
    <property type="entry name" value="Spore Coat Polysaccharide Biosynthesis Protein SpsA, Chain A"/>
    <property type="match status" value="1"/>
</dbReference>
<organism evidence="1 2">
    <name type="scientific">Micromonospora pisi</name>
    <dbReference type="NCBI Taxonomy" id="589240"/>
    <lineage>
        <taxon>Bacteria</taxon>
        <taxon>Bacillati</taxon>
        <taxon>Actinomycetota</taxon>
        <taxon>Actinomycetes</taxon>
        <taxon>Micromonosporales</taxon>
        <taxon>Micromonosporaceae</taxon>
        <taxon>Micromonospora</taxon>
    </lineage>
</organism>
<keyword evidence="2" id="KW-1185">Reference proteome</keyword>
<dbReference type="Pfam" id="PF09837">
    <property type="entry name" value="DUF2064"/>
    <property type="match status" value="1"/>
</dbReference>
<comment type="caution">
    <text evidence="1">The sequence shown here is derived from an EMBL/GenBank/DDBJ whole genome shotgun (WGS) entry which is preliminary data.</text>
</comment>
<reference evidence="1 2" key="1">
    <citation type="submission" date="2018-10" db="EMBL/GenBank/DDBJ databases">
        <title>Sequencing the genomes of 1000 actinobacteria strains.</title>
        <authorList>
            <person name="Klenk H.-P."/>
        </authorList>
    </citation>
    <scope>NUCLEOTIDE SEQUENCE [LARGE SCALE GENOMIC DNA]</scope>
    <source>
        <strain evidence="1 2">DSM 45175</strain>
    </source>
</reference>
<gene>
    <name evidence="1" type="ORF">BDK92_7730</name>
</gene>
<evidence type="ECO:0000313" key="1">
    <source>
        <dbReference type="EMBL" id="RKR93209.1"/>
    </source>
</evidence>
<dbReference type="PANTHER" id="PTHR36529:SF1">
    <property type="entry name" value="GLYCOSYLTRANSFERASE"/>
    <property type="match status" value="1"/>
</dbReference>
<evidence type="ECO:0008006" key="3">
    <source>
        <dbReference type="Google" id="ProtNLM"/>
    </source>
</evidence>
<dbReference type="PANTHER" id="PTHR36529">
    <property type="entry name" value="SLL1095 PROTEIN"/>
    <property type="match status" value="1"/>
</dbReference>
<dbReference type="InterPro" id="IPR018641">
    <property type="entry name" value="Trfase_1_rSAM/seldom-assoc"/>
</dbReference>
<proteinExistence type="predicted"/>
<protein>
    <recommendedName>
        <fullName evidence="3">Glycosyltransferase A (GT-A) superfamily protein (DUF2064 family)</fullName>
    </recommendedName>
</protein>
<name>A0A495JYE4_9ACTN</name>
<dbReference type="InterPro" id="IPR029044">
    <property type="entry name" value="Nucleotide-diphossugar_trans"/>
</dbReference>
<dbReference type="Proteomes" id="UP000277671">
    <property type="component" value="Unassembled WGS sequence"/>
</dbReference>
<dbReference type="AlphaFoldDB" id="A0A495JYE4"/>
<accession>A0A495JYE4</accession>